<evidence type="ECO:0000313" key="1">
    <source>
        <dbReference type="EMBL" id="QBK89712.1"/>
    </source>
</evidence>
<sequence length="412" mass="43231">MSFYTGGLHDVITSPQVNRADIKVNNLEVVADLVIDGDFDIKGEVCITSGGVDQVCLGASSLDRKAAGDFTVQNSDVTATSDLIFDCKAGDIDIKLNGVQQMKFDNAAGIIVAKNLNIDDNKIDNTGSGTSMRICGATGMITESLAGANQIKAMGANAIEFFTSNTLRLSLLAAGFTLQSNGSPLKIHEDAANALQVTFDKDELRMLRVATGSGHDCRMRFTLDEASDTHFVMGLDQDNGALGNKVFELCSGTSLGVDTVFVVDNTKIMNFSTGVTLPSSGATASTLDFYAQGSHATDWTGIWAADITSPLLFTRSGNMVTVRIPITLANATIGATITNTVAIPAYLRPASDVDWMVLVENDSATIASGLISLSTAGLFVISATISGGNFAGASGTSTSGVWKNQHFTYQIA</sequence>
<gene>
    <name evidence="1" type="ORF">LCPAC001_02270</name>
</gene>
<name>A0A481Z1W5_9VIRU</name>
<protein>
    <submittedName>
        <fullName evidence="1">Uncharacterized protein</fullName>
    </submittedName>
</protein>
<proteinExistence type="predicted"/>
<reference evidence="1" key="1">
    <citation type="journal article" date="2019" name="MBio">
        <title>Virus Genomes from Deep Sea Sediments Expand the Ocean Megavirome and Support Independent Origins of Viral Gigantism.</title>
        <authorList>
            <person name="Backstrom D."/>
            <person name="Yutin N."/>
            <person name="Jorgensen S.L."/>
            <person name="Dharamshi J."/>
            <person name="Homa F."/>
            <person name="Zaremba-Niedwiedzka K."/>
            <person name="Spang A."/>
            <person name="Wolf Y.I."/>
            <person name="Koonin E.V."/>
            <person name="Ettema T.J."/>
        </authorList>
    </citation>
    <scope>NUCLEOTIDE SEQUENCE</scope>
</reference>
<dbReference type="EMBL" id="MK500438">
    <property type="protein sequence ID" value="QBK89712.1"/>
    <property type="molecule type" value="Genomic_DNA"/>
</dbReference>
<organism evidence="1">
    <name type="scientific">Pithovirus LCPAC001</name>
    <dbReference type="NCBI Taxonomy" id="2506585"/>
    <lineage>
        <taxon>Viruses</taxon>
        <taxon>Pithoviruses</taxon>
    </lineage>
</organism>
<accession>A0A481Z1W5</accession>